<dbReference type="GO" id="GO:0000156">
    <property type="term" value="F:phosphorelay response regulator activity"/>
    <property type="evidence" value="ECO:0007669"/>
    <property type="project" value="InterPro"/>
</dbReference>
<evidence type="ECO:0000313" key="7">
    <source>
        <dbReference type="Proteomes" id="UP001069090"/>
    </source>
</evidence>
<evidence type="ECO:0000256" key="4">
    <source>
        <dbReference type="PROSITE-ProRule" id="PRU00050"/>
    </source>
</evidence>
<dbReference type="InterPro" id="IPR000673">
    <property type="entry name" value="Sig_transdc_resp-reg_Me-estase"/>
</dbReference>
<comment type="catalytic activity">
    <reaction evidence="3">
        <text>[protein]-L-glutamate 5-O-methyl ester + H2O = L-glutamyl-[protein] + methanol + H(+)</text>
        <dbReference type="Rhea" id="RHEA:23236"/>
        <dbReference type="Rhea" id="RHEA-COMP:10208"/>
        <dbReference type="Rhea" id="RHEA-COMP:10311"/>
        <dbReference type="ChEBI" id="CHEBI:15377"/>
        <dbReference type="ChEBI" id="CHEBI:15378"/>
        <dbReference type="ChEBI" id="CHEBI:17790"/>
        <dbReference type="ChEBI" id="CHEBI:29973"/>
        <dbReference type="ChEBI" id="CHEBI:82795"/>
        <dbReference type="EC" id="3.1.1.61"/>
    </reaction>
</comment>
<dbReference type="EMBL" id="JAPTGG010000003">
    <property type="protein sequence ID" value="MCZ0864575.1"/>
    <property type="molecule type" value="Genomic_DNA"/>
</dbReference>
<dbReference type="PROSITE" id="PS50122">
    <property type="entry name" value="CHEB"/>
    <property type="match status" value="1"/>
</dbReference>
<name>A0A9J6RK54_9GAMM</name>
<keyword evidence="4" id="KW-0145">Chemotaxis</keyword>
<gene>
    <name evidence="6" type="ORF">O0V09_05150</name>
</gene>
<feature type="active site" evidence="4">
    <location>
        <position position="137"/>
    </location>
</feature>
<evidence type="ECO:0000256" key="2">
    <source>
        <dbReference type="ARBA" id="ARBA00039140"/>
    </source>
</evidence>
<dbReference type="RefSeq" id="WP_258330727.1">
    <property type="nucleotide sequence ID" value="NZ_JAPTGG010000003.1"/>
</dbReference>
<dbReference type="SUPFAM" id="SSF52738">
    <property type="entry name" value="Methylesterase CheB, C-terminal domain"/>
    <property type="match status" value="1"/>
</dbReference>
<dbReference type="GO" id="GO:0005737">
    <property type="term" value="C:cytoplasm"/>
    <property type="evidence" value="ECO:0007669"/>
    <property type="project" value="InterPro"/>
</dbReference>
<dbReference type="InterPro" id="IPR035909">
    <property type="entry name" value="CheB_C"/>
</dbReference>
<organism evidence="6 7">
    <name type="scientific">Dasania phycosphaerae</name>
    <dbReference type="NCBI Taxonomy" id="2950436"/>
    <lineage>
        <taxon>Bacteria</taxon>
        <taxon>Pseudomonadati</taxon>
        <taxon>Pseudomonadota</taxon>
        <taxon>Gammaproteobacteria</taxon>
        <taxon>Cellvibrionales</taxon>
        <taxon>Spongiibacteraceae</taxon>
        <taxon>Dasania</taxon>
    </lineage>
</organism>
<dbReference type="Gene3D" id="3.40.50.180">
    <property type="entry name" value="Methylesterase CheB, C-terminal domain"/>
    <property type="match status" value="1"/>
</dbReference>
<evidence type="ECO:0000313" key="6">
    <source>
        <dbReference type="EMBL" id="MCZ0864575.1"/>
    </source>
</evidence>
<feature type="domain" description="CheB-type methylesterase" evidence="5">
    <location>
        <begin position="125"/>
        <end position="296"/>
    </location>
</feature>
<evidence type="ECO:0000256" key="1">
    <source>
        <dbReference type="ARBA" id="ARBA00022801"/>
    </source>
</evidence>
<dbReference type="GO" id="GO:0008984">
    <property type="term" value="F:protein-glutamate methylesterase activity"/>
    <property type="evidence" value="ECO:0007669"/>
    <property type="project" value="UniProtKB-EC"/>
</dbReference>
<dbReference type="EC" id="3.1.1.61" evidence="2"/>
<proteinExistence type="predicted"/>
<dbReference type="Proteomes" id="UP001069090">
    <property type="component" value="Unassembled WGS sequence"/>
</dbReference>
<dbReference type="GO" id="GO:0006935">
    <property type="term" value="P:chemotaxis"/>
    <property type="evidence" value="ECO:0007669"/>
    <property type="project" value="UniProtKB-UniRule"/>
</dbReference>
<dbReference type="Pfam" id="PF01339">
    <property type="entry name" value="CheB_methylest"/>
    <property type="match status" value="1"/>
</dbReference>
<reference evidence="6 7" key="1">
    <citation type="submission" date="2022-12" db="EMBL/GenBank/DDBJ databases">
        <title>Dasania phycosphaerae sp. nov., isolated from particulate material of the south coast of Korea.</title>
        <authorList>
            <person name="Jiang Y."/>
        </authorList>
    </citation>
    <scope>NUCLEOTIDE SEQUENCE [LARGE SCALE GENOMIC DNA]</scope>
    <source>
        <strain evidence="6 7">GY-19</strain>
    </source>
</reference>
<dbReference type="AlphaFoldDB" id="A0A9J6RK54"/>
<accession>A0A9J6RK54</accession>
<comment type="caution">
    <text evidence="6">The sequence shown here is derived from an EMBL/GenBank/DDBJ whole genome shotgun (WGS) entry which is preliminary data.</text>
</comment>
<evidence type="ECO:0000256" key="3">
    <source>
        <dbReference type="ARBA" id="ARBA00048267"/>
    </source>
</evidence>
<sequence>MTAHARRVALVTDSELGRQALMALVGGSQNSIAVSIDVSLGSQPLVDYLQQHHDEHLDMWLLDISAQHDQSILHIVCDGSDKPILVNDELPTAQHMQRYQLWQKRLLEKVAGLSIENNGADNVGLAPAVQVWVLAASLGGPAMVKRFLSSLPKGLPIAFVYVQHIEAEFDNYLAGGMGAEQGYPLRLINREQNLRAGETLVVPADAQLRFLPFGGVIKTAIPWQGPYQPSIDQVVAELGKEYRKKLGVIIFSGTCNDGEIGCRVVKACGGKVWAQSPATCVSAAMPEAAMSTGCVSFQGSPEELAMQLAHIMAQPIAQQEVRR</sequence>
<dbReference type="PANTHER" id="PTHR42872">
    <property type="entry name" value="PROTEIN-GLUTAMATE METHYLESTERASE/PROTEIN-GLUTAMINE GLUTAMINASE"/>
    <property type="match status" value="1"/>
</dbReference>
<keyword evidence="1 4" id="KW-0378">Hydrolase</keyword>
<dbReference type="PANTHER" id="PTHR42872:SF6">
    <property type="entry name" value="PROTEIN-GLUTAMATE METHYLESTERASE_PROTEIN-GLUTAMINE GLUTAMINASE"/>
    <property type="match status" value="1"/>
</dbReference>
<feature type="active site" evidence="4">
    <location>
        <position position="257"/>
    </location>
</feature>
<protein>
    <recommendedName>
        <fullName evidence="2">protein-glutamate methylesterase</fullName>
        <ecNumber evidence="2">3.1.1.61</ecNumber>
    </recommendedName>
</protein>
<keyword evidence="7" id="KW-1185">Reference proteome</keyword>
<evidence type="ECO:0000259" key="5">
    <source>
        <dbReference type="PROSITE" id="PS50122"/>
    </source>
</evidence>
<feature type="active site" evidence="4">
    <location>
        <position position="164"/>
    </location>
</feature>